<evidence type="ECO:0000313" key="1">
    <source>
        <dbReference type="EMBL" id="SMC94316.1"/>
    </source>
</evidence>
<dbReference type="AlphaFoldDB" id="A0A1W2DB61"/>
<dbReference type="EMBL" id="FWYD01000012">
    <property type="protein sequence ID" value="SMC94316.1"/>
    <property type="molecule type" value="Genomic_DNA"/>
</dbReference>
<keyword evidence="2" id="KW-1185">Reference proteome</keyword>
<organism evidence="1 2">
    <name type="scientific">Primorskyibacter flagellatus</name>
    <dbReference type="NCBI Taxonomy" id="1387277"/>
    <lineage>
        <taxon>Bacteria</taxon>
        <taxon>Pseudomonadati</taxon>
        <taxon>Pseudomonadota</taxon>
        <taxon>Alphaproteobacteria</taxon>
        <taxon>Rhodobacterales</taxon>
        <taxon>Roseobacteraceae</taxon>
        <taxon>Primorskyibacter</taxon>
    </lineage>
</organism>
<reference evidence="1 2" key="1">
    <citation type="submission" date="2017-04" db="EMBL/GenBank/DDBJ databases">
        <authorList>
            <person name="Afonso C.L."/>
            <person name="Miller P.J."/>
            <person name="Scott M.A."/>
            <person name="Spackman E."/>
            <person name="Goraichik I."/>
            <person name="Dimitrov K.M."/>
            <person name="Suarez D.L."/>
            <person name="Swayne D.E."/>
        </authorList>
    </citation>
    <scope>NUCLEOTIDE SEQUENCE [LARGE SCALE GENOMIC DNA]</scope>
    <source>
        <strain evidence="1 2">CGMCC 1.12644</strain>
    </source>
</reference>
<accession>A0A1W2DB61</accession>
<name>A0A1W2DB61_9RHOB</name>
<dbReference type="Proteomes" id="UP000192330">
    <property type="component" value="Unassembled WGS sequence"/>
</dbReference>
<sequence>MRRRTWGTGWKLRKEDAVLEAGDIVTLVVGLPMITQRGTPL</sequence>
<gene>
    <name evidence="1" type="ORF">SAMN06295998_11227</name>
</gene>
<proteinExistence type="predicted"/>
<dbReference type="RefSeq" id="WP_268876744.1">
    <property type="nucleotide sequence ID" value="NZ_FWYD01000012.1"/>
</dbReference>
<protein>
    <submittedName>
        <fullName evidence="1">Uncharacterized protein</fullName>
    </submittedName>
</protein>
<evidence type="ECO:0000313" key="2">
    <source>
        <dbReference type="Proteomes" id="UP000192330"/>
    </source>
</evidence>